<keyword evidence="2" id="KW-0472">Membrane</keyword>
<gene>
    <name evidence="4" type="ORF">H9L42_10190</name>
</gene>
<keyword evidence="2" id="KW-0812">Transmembrane</keyword>
<evidence type="ECO:0000256" key="2">
    <source>
        <dbReference type="SAM" id="Phobius"/>
    </source>
</evidence>
<evidence type="ECO:0000313" key="5">
    <source>
        <dbReference type="Proteomes" id="UP000602647"/>
    </source>
</evidence>
<name>A0A923SR10_9FIRM</name>
<sequence>MGYKEKIQKYKDGTLSEDERRDLEQEMEKIREISDYIYGLELSESADFSGEREKSTEESLKNIRRSVSRRFLKAGVATGAIVIAIVMFLIFGLSPLMNRIYYDPSEAAGEASTVLDVPMHVFTELHCVDQNYSYALAKPEGFGSYSIKCGFSSGLQSSEESLFLNKGKFDEDSFYDTFKLNHITDDFEVTETYIENGKEVTEKRDDRFYVKELARLPESAYVKCAVNFKKALSLEELRDIMDRNQVYGTRAIAALGERKISANHLGFIPGSSGNVLEKDAYDSKQYPYLCNTDAETPKEWALHFQNMLEYLLDSDDFMGAIPDGELQKEQYKEALAYIKKNGVKVYSLVTFASPENLRNMRKDSRVANISIMDVKVSEYSR</sequence>
<dbReference type="EMBL" id="JACRYT010000010">
    <property type="protein sequence ID" value="MBC6680202.1"/>
    <property type="molecule type" value="Genomic_DNA"/>
</dbReference>
<feature type="region of interest" description="Disordered" evidence="1">
    <location>
        <begin position="1"/>
        <end position="24"/>
    </location>
</feature>
<feature type="transmembrane region" description="Helical" evidence="2">
    <location>
        <begin position="71"/>
        <end position="93"/>
    </location>
</feature>
<proteinExistence type="predicted"/>
<keyword evidence="2" id="KW-1133">Transmembrane helix</keyword>
<accession>A0A923SR10</accession>
<dbReference type="AlphaFoldDB" id="A0A923SR10"/>
<feature type="domain" description="Sigma factor regulator C-terminal" evidence="3">
    <location>
        <begin position="213"/>
        <end position="370"/>
    </location>
</feature>
<dbReference type="Proteomes" id="UP000602647">
    <property type="component" value="Unassembled WGS sequence"/>
</dbReference>
<evidence type="ECO:0000259" key="3">
    <source>
        <dbReference type="Pfam" id="PF13791"/>
    </source>
</evidence>
<protein>
    <submittedName>
        <fullName evidence="4">Anti sigma factor C-terminal domain-containing protein</fullName>
    </submittedName>
</protein>
<reference evidence="4" key="1">
    <citation type="submission" date="2020-08" db="EMBL/GenBank/DDBJ databases">
        <title>Genome public.</title>
        <authorList>
            <person name="Liu C."/>
            <person name="Sun Q."/>
        </authorList>
    </citation>
    <scope>NUCLEOTIDE SEQUENCE</scope>
    <source>
        <strain evidence="4">BX12</strain>
    </source>
</reference>
<comment type="caution">
    <text evidence="4">The sequence shown here is derived from an EMBL/GenBank/DDBJ whole genome shotgun (WGS) entry which is preliminary data.</text>
</comment>
<evidence type="ECO:0000313" key="4">
    <source>
        <dbReference type="EMBL" id="MBC6680202.1"/>
    </source>
</evidence>
<dbReference type="InterPro" id="IPR025672">
    <property type="entry name" value="Sigma_reg_C_dom"/>
</dbReference>
<organism evidence="4 5">
    <name type="scientific">Zhenpiania hominis</name>
    <dbReference type="NCBI Taxonomy" id="2763644"/>
    <lineage>
        <taxon>Bacteria</taxon>
        <taxon>Bacillati</taxon>
        <taxon>Bacillota</taxon>
        <taxon>Clostridia</taxon>
        <taxon>Peptostreptococcales</taxon>
        <taxon>Anaerovoracaceae</taxon>
        <taxon>Zhenpiania</taxon>
    </lineage>
</organism>
<dbReference type="RefSeq" id="WP_187303300.1">
    <property type="nucleotide sequence ID" value="NZ_CBCTON010000023.1"/>
</dbReference>
<dbReference type="Pfam" id="PF13791">
    <property type="entry name" value="Sigma_reg_C"/>
    <property type="match status" value="1"/>
</dbReference>
<keyword evidence="5" id="KW-1185">Reference proteome</keyword>
<evidence type="ECO:0000256" key="1">
    <source>
        <dbReference type="SAM" id="MobiDB-lite"/>
    </source>
</evidence>